<accession>A0ABT6HBM4</accession>
<keyword evidence="2" id="KW-0812">Transmembrane</keyword>
<comment type="caution">
    <text evidence="3">The sequence shown here is derived from an EMBL/GenBank/DDBJ whole genome shotgun (WGS) entry which is preliminary data.</text>
</comment>
<name>A0ABT6HBM4_LEUPS</name>
<dbReference type="GeneID" id="64344963"/>
<proteinExistence type="predicted"/>
<protein>
    <submittedName>
        <fullName evidence="3">Uncharacterized protein</fullName>
    </submittedName>
</protein>
<evidence type="ECO:0000313" key="3">
    <source>
        <dbReference type="EMBL" id="MDG9733491.1"/>
    </source>
</evidence>
<organism evidence="3 4">
    <name type="scientific">Leuconostoc pseudomesenteroides</name>
    <dbReference type="NCBI Taxonomy" id="33968"/>
    <lineage>
        <taxon>Bacteria</taxon>
        <taxon>Bacillati</taxon>
        <taxon>Bacillota</taxon>
        <taxon>Bacilli</taxon>
        <taxon>Lactobacillales</taxon>
        <taxon>Lactobacillaceae</taxon>
        <taxon>Leuconostoc</taxon>
    </lineage>
</organism>
<evidence type="ECO:0000313" key="4">
    <source>
        <dbReference type="Proteomes" id="UP001529201"/>
    </source>
</evidence>
<keyword evidence="4" id="KW-1185">Reference proteome</keyword>
<feature type="coiled-coil region" evidence="1">
    <location>
        <begin position="33"/>
        <end position="60"/>
    </location>
</feature>
<keyword evidence="2" id="KW-0472">Membrane</keyword>
<dbReference type="Proteomes" id="UP001529201">
    <property type="component" value="Unassembled WGS sequence"/>
</dbReference>
<keyword evidence="2" id="KW-1133">Transmembrane helix</keyword>
<gene>
    <name evidence="3" type="ORF">P1N92_05070</name>
</gene>
<dbReference type="EMBL" id="JARGDN010000004">
    <property type="protein sequence ID" value="MDG9733491.1"/>
    <property type="molecule type" value="Genomic_DNA"/>
</dbReference>
<evidence type="ECO:0000256" key="2">
    <source>
        <dbReference type="SAM" id="Phobius"/>
    </source>
</evidence>
<evidence type="ECO:0000256" key="1">
    <source>
        <dbReference type="SAM" id="Coils"/>
    </source>
</evidence>
<dbReference type="RefSeq" id="WP_010276355.1">
    <property type="nucleotide sequence ID" value="NZ_CP065993.1"/>
</dbReference>
<feature type="transmembrane region" description="Helical" evidence="2">
    <location>
        <begin position="7"/>
        <end position="25"/>
    </location>
</feature>
<reference evidence="3 4" key="1">
    <citation type="submission" date="2023-02" db="EMBL/GenBank/DDBJ databases">
        <title>Antimicrobial susceptibility testing and tentative epidemiological cut-off values for Lactobacillaceae family species intended for ingestion.</title>
        <authorList>
            <person name="Noehr-Meldgaard K."/>
            <person name="Struve C."/>
            <person name="Ingmer H."/>
            <person name="Koza A."/>
            <person name="Al-Nakeeb K."/>
            <person name="Agersoe Y."/>
        </authorList>
    </citation>
    <scope>NUCLEOTIDE SEQUENCE [LARGE SCALE GENOMIC DNA]</scope>
    <source>
        <strain evidence="3 4">DSM 20193</strain>
    </source>
</reference>
<keyword evidence="1" id="KW-0175">Coiled coil</keyword>
<sequence>MAFPHDIVGWITVITFAGGLFGLVFKYTIGDKIVSLQDTIKDLNSNLKAQDGRLDQHEGKLISLDTRTSALEKWTDTHS</sequence>